<feature type="region of interest" description="Disordered" evidence="2">
    <location>
        <begin position="73"/>
        <end position="94"/>
    </location>
</feature>
<protein>
    <recommendedName>
        <fullName evidence="3">Aminotransferase-like plant mobile domain-containing protein</fullName>
    </recommendedName>
</protein>
<sequence>MAPKVKIPPADSLRKMSNLGREDPLHPNYNKPLRVPAKRNKTNSSRAEQYRSFHVQKVHVSDNAQFEAFLNNPVEEQGTRTTDKEGCREDNNNESNSLEIEVDKYGPRDSFLLTSFKTHRAKAIVLGQDPGCLRVFHHSLSWDIGKEVEKVQTLVKLVGLRVGGDLTVVQDKWGATNVKQVFRDYLFQSDKVYFNLKAEGQGISLSLVKLVDFFAYKLKGRNAHDRVEAEVGEASSSSKPVSLSSREVAKAYMLNIIGSFFFSTKKGTDVSAKYLNFCDNKNSDITWPRGAAALTHLYYSLGDTSRVNGKVFSCCTTLLESWIFEHFPKLPEIPKPNHSRTLEYCTRWSLTRTTTEITDEEALKMFREALENYKLEDVEKISVAWKRISRIECDSLKEAYNRLEADIQAKELVDSICVKDYSETIKKLNDKLNLVTISEGNVLRVQDWNKKYNELNAKYEEAQRKLSERDKNVS</sequence>
<feature type="compositionally biased region" description="Basic and acidic residues" evidence="2">
    <location>
        <begin position="77"/>
        <end position="91"/>
    </location>
</feature>
<gene>
    <name evidence="4" type="ORF">GIB67_043239</name>
</gene>
<comment type="caution">
    <text evidence="4">The sequence shown here is derived from an EMBL/GenBank/DDBJ whole genome shotgun (WGS) entry which is preliminary data.</text>
</comment>
<feature type="coiled-coil region" evidence="1">
    <location>
        <begin position="386"/>
        <end position="413"/>
    </location>
</feature>
<dbReference type="Proteomes" id="UP000541444">
    <property type="component" value="Unassembled WGS sequence"/>
</dbReference>
<proteinExistence type="predicted"/>
<dbReference type="AlphaFoldDB" id="A0A7J7L2H7"/>
<dbReference type="InterPro" id="IPR019557">
    <property type="entry name" value="AminoTfrase-like_pln_mobile"/>
</dbReference>
<evidence type="ECO:0000256" key="2">
    <source>
        <dbReference type="SAM" id="MobiDB-lite"/>
    </source>
</evidence>
<keyword evidence="5" id="KW-1185">Reference proteome</keyword>
<evidence type="ECO:0000313" key="4">
    <source>
        <dbReference type="EMBL" id="KAF6136850.1"/>
    </source>
</evidence>
<keyword evidence="1" id="KW-0175">Coiled coil</keyword>
<organism evidence="4 5">
    <name type="scientific">Kingdonia uniflora</name>
    <dbReference type="NCBI Taxonomy" id="39325"/>
    <lineage>
        <taxon>Eukaryota</taxon>
        <taxon>Viridiplantae</taxon>
        <taxon>Streptophyta</taxon>
        <taxon>Embryophyta</taxon>
        <taxon>Tracheophyta</taxon>
        <taxon>Spermatophyta</taxon>
        <taxon>Magnoliopsida</taxon>
        <taxon>Ranunculales</taxon>
        <taxon>Circaeasteraceae</taxon>
        <taxon>Kingdonia</taxon>
    </lineage>
</organism>
<evidence type="ECO:0000259" key="3">
    <source>
        <dbReference type="Pfam" id="PF10536"/>
    </source>
</evidence>
<name>A0A7J7L2H7_9MAGN</name>
<feature type="region of interest" description="Disordered" evidence="2">
    <location>
        <begin position="1"/>
        <end position="45"/>
    </location>
</feature>
<feature type="coiled-coil region" evidence="1">
    <location>
        <begin position="445"/>
        <end position="472"/>
    </location>
</feature>
<dbReference type="GO" id="GO:0010073">
    <property type="term" value="P:meristem maintenance"/>
    <property type="evidence" value="ECO:0007669"/>
    <property type="project" value="InterPro"/>
</dbReference>
<dbReference type="InterPro" id="IPR044824">
    <property type="entry name" value="MAIN-like"/>
</dbReference>
<reference evidence="4 5" key="1">
    <citation type="journal article" date="2020" name="IScience">
        <title>Genome Sequencing of the Endangered Kingdonia uniflora (Circaeasteraceae, Ranunculales) Reveals Potential Mechanisms of Evolutionary Specialization.</title>
        <authorList>
            <person name="Sun Y."/>
            <person name="Deng T."/>
            <person name="Zhang A."/>
            <person name="Moore M.J."/>
            <person name="Landis J.B."/>
            <person name="Lin N."/>
            <person name="Zhang H."/>
            <person name="Zhang X."/>
            <person name="Huang J."/>
            <person name="Zhang X."/>
            <person name="Sun H."/>
            <person name="Wang H."/>
        </authorList>
    </citation>
    <scope>NUCLEOTIDE SEQUENCE [LARGE SCALE GENOMIC DNA]</scope>
    <source>
        <strain evidence="4">TB1705</strain>
        <tissue evidence="4">Leaf</tissue>
    </source>
</reference>
<evidence type="ECO:0000256" key="1">
    <source>
        <dbReference type="SAM" id="Coils"/>
    </source>
</evidence>
<evidence type="ECO:0000313" key="5">
    <source>
        <dbReference type="Proteomes" id="UP000541444"/>
    </source>
</evidence>
<dbReference type="PANTHER" id="PTHR46033:SF1">
    <property type="entry name" value="PROTEIN MAIN-LIKE 2"/>
    <property type="match status" value="1"/>
</dbReference>
<feature type="domain" description="Aminotransferase-like plant mobile" evidence="3">
    <location>
        <begin position="235"/>
        <end position="379"/>
    </location>
</feature>
<dbReference type="PANTHER" id="PTHR46033">
    <property type="entry name" value="PROTEIN MAIN-LIKE 2"/>
    <property type="match status" value="1"/>
</dbReference>
<accession>A0A7J7L2H7</accession>
<dbReference type="EMBL" id="JACGCM010002669">
    <property type="protein sequence ID" value="KAF6136850.1"/>
    <property type="molecule type" value="Genomic_DNA"/>
</dbReference>
<dbReference type="Pfam" id="PF10536">
    <property type="entry name" value="PMD"/>
    <property type="match status" value="1"/>
</dbReference>